<dbReference type="PANTHER" id="PTHR30061:SF50">
    <property type="entry name" value="MALTOSE_MALTODEXTRIN-BINDING PERIPLASMIC PROTEIN"/>
    <property type="match status" value="1"/>
</dbReference>
<evidence type="ECO:0000313" key="5">
    <source>
        <dbReference type="EMBL" id="AAQ91300.1"/>
    </source>
</evidence>
<dbReference type="GO" id="GO:0015768">
    <property type="term" value="P:maltose transport"/>
    <property type="evidence" value="ECO:0007669"/>
    <property type="project" value="TreeGrafter"/>
</dbReference>
<dbReference type="PANTHER" id="PTHR30061">
    <property type="entry name" value="MALTOSE-BINDING PERIPLASMIC PROTEIN"/>
    <property type="match status" value="1"/>
</dbReference>
<evidence type="ECO:0000256" key="3">
    <source>
        <dbReference type="ARBA" id="ARBA00022729"/>
    </source>
</evidence>
<dbReference type="EMBL" id="AY326312">
    <property type="protein sequence ID" value="AAQ91300.1"/>
    <property type="molecule type" value="Genomic_DNA"/>
</dbReference>
<dbReference type="Gene3D" id="3.40.190.10">
    <property type="entry name" value="Periplasmic binding protein-like II"/>
    <property type="match status" value="2"/>
</dbReference>
<evidence type="ECO:0000256" key="4">
    <source>
        <dbReference type="SAM" id="Phobius"/>
    </source>
</evidence>
<sequence>MTPKIRTKTVTIGDVPFHTINVPQQRKGSPNMKRFKKYLAGGFALVMIFTLAACGGGNNDGNTASHSGNEASNAGGSDAPAKKVTIEYWHTYSDAEEKVLKEKVKPAFEAAYPNIELKLTRMPYEGLKQQVIAGVAGDAAPDLMRMDIIWVPEFASQGALKNLGEMEGFDEIKANVFEGPMATNLYEGNYYGVPVNTNTKIAIYNKDTLAEAGLTEAPKTMDELVAAAEALKAKGKYGIGISGVHAWALTPYFWSLGGTITNEDYTKVDGYLNSEASVKALETIVEWHNKGLIVPALLGGEPGAWDGLKSGEYMMVDDGPWFYSILSSEQEMANSGFDPMEKTVRGLIPAGPGGSRSVIGGENLVIFENSKHPEEAWTFAKWMLSEEPQKMMAELGLIPANKAAAEAMKEMNIPFVAEYVQQLETALPRPPIAKWGEMEAIFNLAFEKAIRGEMKPKEALDEAAAQIEAIMK</sequence>
<keyword evidence="2" id="KW-0813">Transport</keyword>
<protein>
    <submittedName>
        <fullName evidence="5">ABC sugar transport secreted sugar binding protein</fullName>
    </submittedName>
</protein>
<keyword evidence="4" id="KW-0472">Membrane</keyword>
<keyword evidence="4" id="KW-0812">Transmembrane</keyword>
<dbReference type="CDD" id="cd14751">
    <property type="entry name" value="PBP2_GacH"/>
    <property type="match status" value="1"/>
</dbReference>
<dbReference type="GO" id="GO:1901982">
    <property type="term" value="F:maltose binding"/>
    <property type="evidence" value="ECO:0007669"/>
    <property type="project" value="TreeGrafter"/>
</dbReference>
<keyword evidence="4" id="KW-1133">Transmembrane helix</keyword>
<keyword evidence="5" id="KW-0762">Sugar transport</keyword>
<organism evidence="5">
    <name type="scientific">Paenibacillus sp. Dex70-1B</name>
    <dbReference type="NCBI Taxonomy" id="247650"/>
    <lineage>
        <taxon>Bacteria</taxon>
        <taxon>Bacillati</taxon>
        <taxon>Bacillota</taxon>
        <taxon>Bacilli</taxon>
        <taxon>Bacillales</taxon>
        <taxon>Paenibacillaceae</taxon>
        <taxon>Paenibacillus</taxon>
    </lineage>
</organism>
<evidence type="ECO:0000256" key="2">
    <source>
        <dbReference type="ARBA" id="ARBA00022448"/>
    </source>
</evidence>
<proteinExistence type="inferred from homology"/>
<reference evidence="5" key="1">
    <citation type="submission" date="2003-06" db="EMBL/GenBank/DDBJ databases">
        <title>Thermotolerant Paenibacillus species produce thermoactive and thermostable dextranases.</title>
        <authorList>
            <person name="Finnegan P.M."/>
            <person name="Brumbley S.M."/>
            <person name="O'Shea M.S."/>
            <person name="Nevalainen H."/>
            <person name="Bergquist P.L."/>
        </authorList>
    </citation>
    <scope>NUCLEOTIDE SEQUENCE</scope>
    <source>
        <strain evidence="5">Dex70-1B</strain>
    </source>
</reference>
<name>Q6VUH0_9BACL</name>
<dbReference type="SUPFAM" id="SSF53850">
    <property type="entry name" value="Periplasmic binding protein-like II"/>
    <property type="match status" value="1"/>
</dbReference>
<dbReference type="AlphaFoldDB" id="Q6VUH0"/>
<dbReference type="Pfam" id="PF01547">
    <property type="entry name" value="SBP_bac_1"/>
    <property type="match status" value="1"/>
</dbReference>
<comment type="similarity">
    <text evidence="1">Belongs to the bacterial solute-binding protein 1 family.</text>
</comment>
<dbReference type="GO" id="GO:0055052">
    <property type="term" value="C:ATP-binding cassette (ABC) transporter complex, substrate-binding subunit-containing"/>
    <property type="evidence" value="ECO:0007669"/>
    <property type="project" value="TreeGrafter"/>
</dbReference>
<evidence type="ECO:0000256" key="1">
    <source>
        <dbReference type="ARBA" id="ARBA00008520"/>
    </source>
</evidence>
<accession>Q6VUH0</accession>
<keyword evidence="3" id="KW-0732">Signal</keyword>
<dbReference type="InterPro" id="IPR006059">
    <property type="entry name" value="SBP"/>
</dbReference>
<dbReference type="GO" id="GO:0042956">
    <property type="term" value="P:maltodextrin transmembrane transport"/>
    <property type="evidence" value="ECO:0007669"/>
    <property type="project" value="TreeGrafter"/>
</dbReference>
<feature type="transmembrane region" description="Helical" evidence="4">
    <location>
        <begin position="38"/>
        <end position="58"/>
    </location>
</feature>